<dbReference type="FunFam" id="3.40.640.10:FF:000027">
    <property type="entry name" value="Serine--pyruvate aminotransferase, mitochondrial"/>
    <property type="match status" value="1"/>
</dbReference>
<organism evidence="12 13">
    <name type="scientific">Pieris macdunnoughi</name>
    <dbReference type="NCBI Taxonomy" id="345717"/>
    <lineage>
        <taxon>Eukaryota</taxon>
        <taxon>Metazoa</taxon>
        <taxon>Ecdysozoa</taxon>
        <taxon>Arthropoda</taxon>
        <taxon>Hexapoda</taxon>
        <taxon>Insecta</taxon>
        <taxon>Pterygota</taxon>
        <taxon>Neoptera</taxon>
        <taxon>Endopterygota</taxon>
        <taxon>Lepidoptera</taxon>
        <taxon>Glossata</taxon>
        <taxon>Ditrysia</taxon>
        <taxon>Papilionoidea</taxon>
        <taxon>Pieridae</taxon>
        <taxon>Pierinae</taxon>
        <taxon>Pieris</taxon>
    </lineage>
</organism>
<proteinExistence type="inferred from homology"/>
<evidence type="ECO:0000313" key="12">
    <source>
        <dbReference type="EMBL" id="CAF4903428.1"/>
    </source>
</evidence>
<dbReference type="InterPro" id="IPR015424">
    <property type="entry name" value="PyrdxlP-dep_Trfase"/>
</dbReference>
<keyword evidence="3" id="KW-0032">Aminotransferase</keyword>
<dbReference type="OrthoDB" id="7403325at2759"/>
<dbReference type="PANTHER" id="PTHR21152:SF40">
    <property type="entry name" value="ALANINE--GLYOXYLATE AMINOTRANSFERASE"/>
    <property type="match status" value="1"/>
</dbReference>
<evidence type="ECO:0000256" key="2">
    <source>
        <dbReference type="ARBA" id="ARBA00009236"/>
    </source>
</evidence>
<feature type="domain" description="Aminotransferase class V" evidence="11">
    <location>
        <begin position="48"/>
        <end position="364"/>
    </location>
</feature>
<evidence type="ECO:0000259" key="11">
    <source>
        <dbReference type="Pfam" id="PF00266"/>
    </source>
</evidence>
<feature type="modified residue" description="N6-(pyridoxal phosphate)lysine" evidence="8">
    <location>
        <position position="202"/>
    </location>
</feature>
<dbReference type="InterPro" id="IPR024169">
    <property type="entry name" value="SP_NH2Trfase/AEP_transaminase"/>
</dbReference>
<dbReference type="Gene3D" id="3.90.1150.10">
    <property type="entry name" value="Aspartate Aminotransferase, domain 1"/>
    <property type="match status" value="1"/>
</dbReference>
<evidence type="ECO:0000256" key="7">
    <source>
        <dbReference type="PIRSR" id="PIRSR000524-1"/>
    </source>
</evidence>
<name>A0A821V961_9NEOP</name>
<dbReference type="InterPro" id="IPR000192">
    <property type="entry name" value="Aminotrans_V_dom"/>
</dbReference>
<dbReference type="Proteomes" id="UP000663880">
    <property type="component" value="Unassembled WGS sequence"/>
</dbReference>
<dbReference type="AlphaFoldDB" id="A0A821V961"/>
<gene>
    <name evidence="12" type="ORF">PMACD_LOCUS11484</name>
</gene>
<dbReference type="GO" id="GO:0019265">
    <property type="term" value="P:glycine biosynthetic process, by transamination of glyoxylate"/>
    <property type="evidence" value="ECO:0007669"/>
    <property type="project" value="TreeGrafter"/>
</dbReference>
<evidence type="ECO:0000313" key="13">
    <source>
        <dbReference type="Proteomes" id="UP000663880"/>
    </source>
</evidence>
<dbReference type="EC" id="2.6.1.44" evidence="6"/>
<dbReference type="InterPro" id="IPR015421">
    <property type="entry name" value="PyrdxlP-dep_Trfase_major"/>
</dbReference>
<dbReference type="Gene3D" id="3.40.640.10">
    <property type="entry name" value="Type I PLP-dependent aspartate aminotransferase-like (Major domain)"/>
    <property type="match status" value="1"/>
</dbReference>
<dbReference type="GO" id="GO:0004760">
    <property type="term" value="F:L-serine-pyruvate transaminase activity"/>
    <property type="evidence" value="ECO:0007669"/>
    <property type="project" value="TreeGrafter"/>
</dbReference>
<evidence type="ECO:0000256" key="4">
    <source>
        <dbReference type="ARBA" id="ARBA00022679"/>
    </source>
</evidence>
<dbReference type="PIRSF" id="PIRSF000524">
    <property type="entry name" value="SPT"/>
    <property type="match status" value="1"/>
</dbReference>
<dbReference type="Pfam" id="PF00266">
    <property type="entry name" value="Aminotran_5"/>
    <property type="match status" value="1"/>
</dbReference>
<keyword evidence="5 6" id="KW-0663">Pyridoxal phosphate</keyword>
<keyword evidence="13" id="KW-1185">Reference proteome</keyword>
<evidence type="ECO:0000256" key="9">
    <source>
        <dbReference type="RuleBase" id="RU004075"/>
    </source>
</evidence>
<comment type="cofactor">
    <cofactor evidence="1 6 8 10">
        <name>pyridoxal 5'-phosphate</name>
        <dbReference type="ChEBI" id="CHEBI:597326"/>
    </cofactor>
</comment>
<dbReference type="GO" id="GO:0008453">
    <property type="term" value="F:alanine-glyoxylate transaminase activity"/>
    <property type="evidence" value="ECO:0007669"/>
    <property type="project" value="UniProtKB-EC"/>
</dbReference>
<evidence type="ECO:0000256" key="8">
    <source>
        <dbReference type="PIRSR" id="PIRSR000524-50"/>
    </source>
</evidence>
<evidence type="ECO:0000256" key="5">
    <source>
        <dbReference type="ARBA" id="ARBA00022898"/>
    </source>
</evidence>
<dbReference type="InterPro" id="IPR015422">
    <property type="entry name" value="PyrdxlP-dep_Trfase_small"/>
</dbReference>
<accession>A0A821V961</accession>
<keyword evidence="4" id="KW-0808">Transferase</keyword>
<dbReference type="InterPro" id="IPR020578">
    <property type="entry name" value="Aminotrans_V_PyrdxlP_BS"/>
</dbReference>
<comment type="similarity">
    <text evidence="2 6 9">Belongs to the class-V pyridoxal-phosphate-dependent aminotransferase family.</text>
</comment>
<dbReference type="SUPFAM" id="SSF53383">
    <property type="entry name" value="PLP-dependent transferases"/>
    <property type="match status" value="1"/>
</dbReference>
<reference evidence="12" key="1">
    <citation type="submission" date="2021-02" db="EMBL/GenBank/DDBJ databases">
        <authorList>
            <person name="Steward A R."/>
        </authorList>
    </citation>
    <scope>NUCLEOTIDE SEQUENCE</scope>
</reference>
<evidence type="ECO:0000256" key="1">
    <source>
        <dbReference type="ARBA" id="ARBA00001933"/>
    </source>
</evidence>
<comment type="catalytic activity">
    <reaction evidence="6">
        <text>glyoxylate + L-alanine = glycine + pyruvate</text>
        <dbReference type="Rhea" id="RHEA:24248"/>
        <dbReference type="ChEBI" id="CHEBI:15361"/>
        <dbReference type="ChEBI" id="CHEBI:36655"/>
        <dbReference type="ChEBI" id="CHEBI:57305"/>
        <dbReference type="ChEBI" id="CHEBI:57972"/>
        <dbReference type="EC" id="2.6.1.44"/>
    </reaction>
</comment>
<protein>
    <recommendedName>
        <fullName evidence="6">Alanine--glyoxylate aminotransferase</fullName>
        <ecNumber evidence="6">2.6.1.44</ecNumber>
    </recommendedName>
</protein>
<evidence type="ECO:0000256" key="3">
    <source>
        <dbReference type="ARBA" id="ARBA00022576"/>
    </source>
</evidence>
<feature type="binding site" evidence="7">
    <location>
        <position position="352"/>
    </location>
    <ligand>
        <name>substrate</name>
    </ligand>
</feature>
<dbReference type="GO" id="GO:0005777">
    <property type="term" value="C:peroxisome"/>
    <property type="evidence" value="ECO:0007669"/>
    <property type="project" value="TreeGrafter"/>
</dbReference>
<dbReference type="EMBL" id="CAJOBZ010000039">
    <property type="protein sequence ID" value="CAF4903428.1"/>
    <property type="molecule type" value="Genomic_DNA"/>
</dbReference>
<sequence>MLVPPPQFEDRDERELLLCGPGPSNILPSVRKDLTKPVLSPICDDYFNIMSDIRTGLKYAFQTKSELILAISGSGHSGMETIITNLLGPNDTLLIAKRGIWDLRAETIAYKHGIPTHITEVPFNATFSFEQLEAALKNYRPTALFITHGDSSTGTIQRLEGLGDICHKYGTLLLVDTVVSLGAVPFLMDEWGVDAVYTSTQKALSGPAGITPVAFSELAQQKINRRTHEPAFYFDVTLIAKQWNCFEKSKNYHHTLSPPLIWALRRCLIELSNETLPKAWSRHAQTTALFHKMLTHYGFEFLIPKPEDRLATVTTVKVPKGCVDQDFMNHIRYKHGIVIFGGLGPTVGKALRIGIMGVNSNEDVVTKVVQAMVDATRTVVKSKI</sequence>
<dbReference type="PROSITE" id="PS00595">
    <property type="entry name" value="AA_TRANSFER_CLASS_5"/>
    <property type="match status" value="1"/>
</dbReference>
<dbReference type="PANTHER" id="PTHR21152">
    <property type="entry name" value="AMINOTRANSFERASE CLASS V"/>
    <property type="match status" value="1"/>
</dbReference>
<comment type="caution">
    <text evidence="12">The sequence shown here is derived from an EMBL/GenBank/DDBJ whole genome shotgun (WGS) entry which is preliminary data.</text>
</comment>
<evidence type="ECO:0000256" key="10">
    <source>
        <dbReference type="RuleBase" id="RU004504"/>
    </source>
</evidence>
<evidence type="ECO:0000256" key="6">
    <source>
        <dbReference type="PIRNR" id="PIRNR000524"/>
    </source>
</evidence>